<dbReference type="EMBL" id="FO082048">
    <property type="protein sequence ID" value="CCE84952.1"/>
    <property type="molecule type" value="Genomic_DNA"/>
</dbReference>
<dbReference type="OrthoDB" id="5954793at2759"/>
<gene>
    <name evidence="7" type="primary">Piso0_004518</name>
    <name evidence="4" type="synonym">BMT2</name>
    <name evidence="6" type="ORF">GNLVRS01_PISO0K18644g</name>
    <name evidence="7" type="ORF">GNLVRS01_PISO0L18645g</name>
</gene>
<dbReference type="PANTHER" id="PTHR21008">
    <property type="entry name" value="S-ADENOSYLMETHIONINE SENSOR UPSTREAM OF MTORC1-RELATED"/>
    <property type="match status" value="1"/>
</dbReference>
<evidence type="ECO:0000313" key="6">
    <source>
        <dbReference type="EMBL" id="CCE83921.1"/>
    </source>
</evidence>
<dbReference type="HOGENOM" id="CLU_041583_1_0_1"/>
<dbReference type="eggNOG" id="ENOG502R82D">
    <property type="taxonomic scope" value="Eukaryota"/>
</dbReference>
<comment type="similarity">
    <text evidence="4">Belongs to the BMT2 family.</text>
</comment>
<dbReference type="Proteomes" id="UP000005222">
    <property type="component" value="Chromosome K"/>
</dbReference>
<reference evidence="7" key="1">
    <citation type="submission" date="2011-10" db="EMBL/GenBank/DDBJ databases">
        <authorList>
            <person name="Genoscope - CEA"/>
        </authorList>
    </citation>
    <scope>NUCLEOTIDE SEQUENCE</scope>
</reference>
<dbReference type="FunCoup" id="G8Y5P1">
    <property type="interactions" value="171"/>
</dbReference>
<dbReference type="STRING" id="559304.G8Y5P1"/>
<organism evidence="7 8">
    <name type="scientific">Pichia sorbitophila (strain ATCC MYA-4447 / BCRC 22081 / CBS 7064 / NBRC 10061 / NRRL Y-12695)</name>
    <name type="common">Hybrid yeast</name>
    <dbReference type="NCBI Taxonomy" id="559304"/>
    <lineage>
        <taxon>Eukaryota</taxon>
        <taxon>Fungi</taxon>
        <taxon>Dikarya</taxon>
        <taxon>Ascomycota</taxon>
        <taxon>Saccharomycotina</taxon>
        <taxon>Pichiomycetes</taxon>
        <taxon>Debaryomycetaceae</taxon>
        <taxon>Millerozyma</taxon>
    </lineage>
</organism>
<dbReference type="InterPro" id="IPR021867">
    <property type="entry name" value="Bmt2/SAMTOR"/>
</dbReference>
<dbReference type="Pfam" id="PF11968">
    <property type="entry name" value="Bmt2"/>
    <property type="match status" value="1"/>
</dbReference>
<keyword evidence="3 4" id="KW-0949">S-adenosyl-L-methionine</keyword>
<keyword evidence="2 4" id="KW-0808">Transferase</keyword>
<evidence type="ECO:0000256" key="2">
    <source>
        <dbReference type="ARBA" id="ARBA00022679"/>
    </source>
</evidence>
<keyword evidence="1 4" id="KW-0489">Methyltransferase</keyword>
<dbReference type="Proteomes" id="UP000005222">
    <property type="component" value="Chromosome L"/>
</dbReference>
<dbReference type="EMBL" id="FO082049">
    <property type="protein sequence ID" value="CCE83921.1"/>
    <property type="molecule type" value="Genomic_DNA"/>
</dbReference>
<dbReference type="PANTHER" id="PTHR21008:SF1">
    <property type="entry name" value="25S RRNA (ADENINE(2142)-N(1))-METHYLTRANSFERASE"/>
    <property type="match status" value="1"/>
</dbReference>
<dbReference type="GO" id="GO:0016433">
    <property type="term" value="F:rRNA (adenine) methyltransferase activity"/>
    <property type="evidence" value="ECO:0007669"/>
    <property type="project" value="UniProtKB-UniRule"/>
</dbReference>
<evidence type="ECO:0000256" key="5">
    <source>
        <dbReference type="SAM" id="MobiDB-lite"/>
    </source>
</evidence>
<dbReference type="EC" id="2.1.1.-" evidence="4"/>
<dbReference type="AlphaFoldDB" id="G8Y5P1"/>
<reference evidence="8" key="2">
    <citation type="journal article" date="2012" name="G3 (Bethesda)">
        <title>Pichia sorbitophila, an interspecies yeast hybrid reveals early steps of genome resolution following polyploidization.</title>
        <authorList>
            <person name="Leh Louis V."/>
            <person name="Despons L."/>
            <person name="Friedrich A."/>
            <person name="Martin T."/>
            <person name="Durrens P."/>
            <person name="Casaregola S."/>
            <person name="Neuveglise C."/>
            <person name="Fairhead C."/>
            <person name="Marck C."/>
            <person name="Cruz J.A."/>
            <person name="Straub M.L."/>
            <person name="Kugler V."/>
            <person name="Sacerdot C."/>
            <person name="Uzunov Z."/>
            <person name="Thierry A."/>
            <person name="Weiss S."/>
            <person name="Bleykasten C."/>
            <person name="De Montigny J."/>
            <person name="Jacques N."/>
            <person name="Jung P."/>
            <person name="Lemaire M."/>
            <person name="Mallet S."/>
            <person name="Morel G."/>
            <person name="Richard G.F."/>
            <person name="Sarkar A."/>
            <person name="Savel G."/>
            <person name="Schacherer J."/>
            <person name="Seret M.L."/>
            <person name="Talla E."/>
            <person name="Samson G."/>
            <person name="Jubin C."/>
            <person name="Poulain J."/>
            <person name="Vacherie B."/>
            <person name="Barbe V."/>
            <person name="Pelletier E."/>
            <person name="Sherman D.J."/>
            <person name="Westhof E."/>
            <person name="Weissenbach J."/>
            <person name="Baret P.V."/>
            <person name="Wincker P."/>
            <person name="Gaillardin C."/>
            <person name="Dujon B."/>
            <person name="Souciet J.L."/>
        </authorList>
    </citation>
    <scope>NUCLEOTIDE SEQUENCE [LARGE SCALE GENOMIC DNA]</scope>
    <source>
        <strain evidence="8">ATCC MYA-4447 / BCRC 22081 / CBS 7064 / NBRC 10061 / NRRL Y-12695</strain>
    </source>
</reference>
<dbReference type="InterPro" id="IPR029063">
    <property type="entry name" value="SAM-dependent_MTases_sf"/>
</dbReference>
<keyword evidence="8" id="KW-1185">Reference proteome</keyword>
<name>G8Y5P1_PICSO</name>
<comment type="function">
    <text evidence="4">S-adenosyl-L-methionine-dependent methyltransferase that specifically methylates the N(1) position of an adenine present in helix 65 in 25S rRNA.</text>
</comment>
<proteinExistence type="inferred from homology"/>
<feature type="region of interest" description="Disordered" evidence="5">
    <location>
        <begin position="1"/>
        <end position="33"/>
    </location>
</feature>
<protein>
    <recommendedName>
        <fullName evidence="4">25S rRNA adenine-N(1) methyltransferase</fullName>
        <ecNumber evidence="4">2.1.1.-</ecNumber>
    </recommendedName>
</protein>
<feature type="binding site" evidence="4">
    <location>
        <position position="204"/>
    </location>
    <ligand>
        <name>S-adenosyl-L-methionine</name>
        <dbReference type="ChEBI" id="CHEBI:59789"/>
    </ligand>
</feature>
<feature type="binding site" evidence="4">
    <location>
        <position position="183"/>
    </location>
    <ligand>
        <name>S-adenosyl-L-methionine</name>
        <dbReference type="ChEBI" id="CHEBI:59789"/>
    </ligand>
</feature>
<accession>G8Y5P1</accession>
<sequence>MRGKQKSKRSGLVSKTRTPAQRQKVTPKSLKPPQARKLIRRFHVLRKKTHALVAELNQELGLKGDTTISDDKNISQQLKERFPHLYAMYNEEIRRNSTQQSVPAENAKKGIEAEQIVRSLAMIDIEIEQKGGLETYQVASMLGQDGKRGGDSSKKLVEWLTDPKGTHKLTPKGSSSLRALEIGCLSAQNCISTSGLFGEIVRIDLNSQNEALIEQQDFMERPLPKSDDDRFNLVSCSLVLNFLSSAVQRGEMLKRITKFLLPSSETNRLSALFLVLPRPCVANSRYFDGKQTIKILRALGFTLAAQHESRKLAYWLFDWRGPVDKIDPIPKREIATGPSRNNFCIVLQ</sequence>
<keyword evidence="4" id="KW-0539">Nucleus</keyword>
<dbReference type="GO" id="GO:0005730">
    <property type="term" value="C:nucleolus"/>
    <property type="evidence" value="ECO:0007669"/>
    <property type="project" value="UniProtKB-SubCell"/>
</dbReference>
<dbReference type="SUPFAM" id="SSF53335">
    <property type="entry name" value="S-adenosyl-L-methionine-dependent methyltransferases"/>
    <property type="match status" value="1"/>
</dbReference>
<feature type="compositionally biased region" description="Polar residues" evidence="5">
    <location>
        <begin position="13"/>
        <end position="26"/>
    </location>
</feature>
<evidence type="ECO:0000256" key="3">
    <source>
        <dbReference type="ARBA" id="ARBA00022691"/>
    </source>
</evidence>
<dbReference type="HAMAP" id="MF_03044">
    <property type="entry name" value="BMT2"/>
    <property type="match status" value="1"/>
</dbReference>
<dbReference type="InParanoid" id="G8Y5P1"/>
<evidence type="ECO:0000256" key="4">
    <source>
        <dbReference type="HAMAP-Rule" id="MF_03044"/>
    </source>
</evidence>
<evidence type="ECO:0000313" key="7">
    <source>
        <dbReference type="EMBL" id="CCE84952.1"/>
    </source>
</evidence>
<evidence type="ECO:0000256" key="1">
    <source>
        <dbReference type="ARBA" id="ARBA00022603"/>
    </source>
</evidence>
<comment type="subcellular location">
    <subcellularLocation>
        <location evidence="4">Nucleus</location>
        <location evidence="4">Nucleolus</location>
    </subcellularLocation>
</comment>
<evidence type="ECO:0000313" key="8">
    <source>
        <dbReference type="Proteomes" id="UP000005222"/>
    </source>
</evidence>